<evidence type="ECO:0000256" key="12">
    <source>
        <dbReference type="ARBA" id="ARBA00045865"/>
    </source>
</evidence>
<evidence type="ECO:0000256" key="14">
    <source>
        <dbReference type="SAM" id="MobiDB-lite"/>
    </source>
</evidence>
<reference evidence="16" key="1">
    <citation type="submission" date="2022-01" db="EMBL/GenBank/DDBJ databases">
        <authorList>
            <person name="King R."/>
        </authorList>
    </citation>
    <scope>NUCLEOTIDE SEQUENCE</scope>
</reference>
<accession>A0A9N9TNC1</accession>
<dbReference type="Pfam" id="PF14772">
    <property type="entry name" value="NYD-SP28"/>
    <property type="match status" value="1"/>
</dbReference>
<comment type="similarity">
    <text evidence="9">Belongs to the DRC2 family.</text>
</comment>
<evidence type="ECO:0000256" key="5">
    <source>
        <dbReference type="ARBA" id="ARBA00023069"/>
    </source>
</evidence>
<dbReference type="PANTHER" id="PTHR21625">
    <property type="entry name" value="NYD-SP28 PROTEIN"/>
    <property type="match status" value="1"/>
</dbReference>
<evidence type="ECO:0000256" key="9">
    <source>
        <dbReference type="ARBA" id="ARBA00038424"/>
    </source>
</evidence>
<evidence type="ECO:0000256" key="6">
    <source>
        <dbReference type="ARBA" id="ARBA00023212"/>
    </source>
</evidence>
<keyword evidence="5" id="KW-0969">Cilium</keyword>
<keyword evidence="2" id="KW-0963">Cytoplasm</keyword>
<dbReference type="AlphaFoldDB" id="A0A9N9TNC1"/>
<feature type="region of interest" description="Disordered" evidence="14">
    <location>
        <begin position="1"/>
        <end position="21"/>
    </location>
</feature>
<keyword evidence="17" id="KW-1185">Reference proteome</keyword>
<evidence type="ECO:0000256" key="4">
    <source>
        <dbReference type="ARBA" id="ARBA00023054"/>
    </source>
</evidence>
<name>A0A9N9TNC1_PHYSR</name>
<proteinExistence type="inferred from homology"/>
<evidence type="ECO:0000313" key="16">
    <source>
        <dbReference type="EMBL" id="CAG9857179.1"/>
    </source>
</evidence>
<dbReference type="InterPro" id="IPR039505">
    <property type="entry name" value="DRC1/2_N"/>
</dbReference>
<evidence type="ECO:0000256" key="10">
    <source>
        <dbReference type="ARBA" id="ARBA00040899"/>
    </source>
</evidence>
<feature type="coiled-coil region" evidence="13">
    <location>
        <begin position="451"/>
        <end position="485"/>
    </location>
</feature>
<feature type="coiled-coil region" evidence="13">
    <location>
        <begin position="261"/>
        <end position="331"/>
    </location>
</feature>
<dbReference type="InterPro" id="IPR039750">
    <property type="entry name" value="DRC1/DRC2"/>
</dbReference>
<dbReference type="Proteomes" id="UP001153712">
    <property type="component" value="Chromosome 13"/>
</dbReference>
<evidence type="ECO:0000313" key="17">
    <source>
        <dbReference type="Proteomes" id="UP001153712"/>
    </source>
</evidence>
<evidence type="ECO:0000256" key="8">
    <source>
        <dbReference type="ARBA" id="ARBA00037841"/>
    </source>
</evidence>
<feature type="domain" description="Dynein regulatory complex protein 1/2 N-terminal" evidence="15">
    <location>
        <begin position="27"/>
        <end position="128"/>
    </location>
</feature>
<dbReference type="PANTHER" id="PTHR21625:SF0">
    <property type="entry name" value="DYNEIN REGULATORY COMPLEX SUBUNIT 2"/>
    <property type="match status" value="1"/>
</dbReference>
<comment type="function">
    <text evidence="12">Component of the nexin-dynein regulatory complex (N-DRC), a key regulator of ciliary/flagellar motility which maintains the alignment and integrity of the distal axoneme and regulates microtubule sliding in motile axonemes. Plays a critical role in the assembly of N-DRC and also stabilizes the assembly of multiple inner dynein arms and radial spokes. Coassembles with DRC1 to form a central scaffold needed for assembly of the N-DRC and its attachment to the outer doublet microtubules.</text>
</comment>
<evidence type="ECO:0000256" key="11">
    <source>
        <dbReference type="ARBA" id="ARBA00041517"/>
    </source>
</evidence>
<dbReference type="GO" id="GO:0005858">
    <property type="term" value="C:axonemal dynein complex"/>
    <property type="evidence" value="ECO:0007669"/>
    <property type="project" value="InterPro"/>
</dbReference>
<evidence type="ECO:0000256" key="3">
    <source>
        <dbReference type="ARBA" id="ARBA00022846"/>
    </source>
</evidence>
<organism evidence="16 17">
    <name type="scientific">Phyllotreta striolata</name>
    <name type="common">Striped flea beetle</name>
    <name type="synonym">Crioceris striolata</name>
    <dbReference type="NCBI Taxonomy" id="444603"/>
    <lineage>
        <taxon>Eukaryota</taxon>
        <taxon>Metazoa</taxon>
        <taxon>Ecdysozoa</taxon>
        <taxon>Arthropoda</taxon>
        <taxon>Hexapoda</taxon>
        <taxon>Insecta</taxon>
        <taxon>Pterygota</taxon>
        <taxon>Neoptera</taxon>
        <taxon>Endopterygota</taxon>
        <taxon>Coleoptera</taxon>
        <taxon>Polyphaga</taxon>
        <taxon>Cucujiformia</taxon>
        <taxon>Chrysomeloidea</taxon>
        <taxon>Chrysomelidae</taxon>
        <taxon>Galerucinae</taxon>
        <taxon>Alticini</taxon>
        <taxon>Phyllotreta</taxon>
    </lineage>
</organism>
<keyword evidence="4 13" id="KW-0175">Coiled coil</keyword>
<sequence>MGGKKKKTMANKLAKMSDEERARYMQHRAEMEEEAKRRKEQLIATFMKKKIKKEEAFSRLNLAKINQNWHQILRKIKCKEMKENVKNLKEWIERLIDYKNRTIRNLTKHLEEIEEDYLNNYNTHMKHVENMLKDQFEYVRTLQDQYQKDVSNLLASSRKEWDELRANAEEDENFLKTVLYRQHIDETAMRKELDEYRVRYYETKNEFESAMRDLRESHEKRCSAMWREIEDQITRYVEQIEAKRTGYDELLRADIEDAEEIRENEEHIRQIKRENNSIKQSIDHLKTSRNSKLTSLISELEETKKIHFEMREVLKKDLENDRRKLAVLSESSKQTIEYLKNVLRRGQSMMNLAQNCDKYETEKEKLMRWVSFTQANRQEDEDNDAVPASESPSKTPPNRDPEIDLTSVRNVVFNDKQPAETPSPEEPGRAGSFLDDCARSLEPMERFWSSCSRAEADCVELKEEKRALEAENKQLRDMMGAVLEAAALARSTIPNSRVSTRVPSRKISACSATAKRAGVIPASMDIL</sequence>
<keyword evidence="7" id="KW-0966">Cell projection</keyword>
<gene>
    <name evidence="16" type="ORF">PHYEVI_LOCUS3588</name>
</gene>
<dbReference type="GO" id="GO:0060285">
    <property type="term" value="P:cilium-dependent cell motility"/>
    <property type="evidence" value="ECO:0007669"/>
    <property type="project" value="TreeGrafter"/>
</dbReference>
<evidence type="ECO:0000256" key="1">
    <source>
        <dbReference type="ARBA" id="ARBA00004611"/>
    </source>
</evidence>
<evidence type="ECO:0000256" key="13">
    <source>
        <dbReference type="SAM" id="Coils"/>
    </source>
</evidence>
<evidence type="ECO:0000259" key="15">
    <source>
        <dbReference type="Pfam" id="PF14772"/>
    </source>
</evidence>
<keyword evidence="3" id="KW-0282">Flagellum</keyword>
<comment type="subcellular location">
    <subcellularLocation>
        <location evidence="1">Cytoplasm</location>
        <location evidence="1">Cytoskeleton</location>
        <location evidence="1">Flagellum axoneme</location>
    </subcellularLocation>
    <subcellularLocation>
        <location evidence="8">Cytoplasm</location>
        <location evidence="8">Cytoskeleton</location>
        <location evidence="8">Flagellum basal body</location>
    </subcellularLocation>
</comment>
<dbReference type="EMBL" id="OU900106">
    <property type="protein sequence ID" value="CAG9857179.1"/>
    <property type="molecule type" value="Genomic_DNA"/>
</dbReference>
<feature type="region of interest" description="Disordered" evidence="14">
    <location>
        <begin position="375"/>
        <end position="404"/>
    </location>
</feature>
<evidence type="ECO:0000256" key="2">
    <source>
        <dbReference type="ARBA" id="ARBA00022490"/>
    </source>
</evidence>
<keyword evidence="6" id="KW-0206">Cytoskeleton</keyword>
<dbReference type="GO" id="GO:0003352">
    <property type="term" value="P:regulation of cilium movement"/>
    <property type="evidence" value="ECO:0007669"/>
    <property type="project" value="TreeGrafter"/>
</dbReference>
<evidence type="ECO:0000256" key="7">
    <source>
        <dbReference type="ARBA" id="ARBA00023273"/>
    </source>
</evidence>
<dbReference type="OrthoDB" id="7760980at2759"/>
<protein>
    <recommendedName>
        <fullName evidence="10">Dynein regulatory complex subunit 2</fullName>
    </recommendedName>
    <alternativeName>
        <fullName evidence="11">Coiled-coil domain-containing protein 65</fullName>
    </alternativeName>
</protein>
<dbReference type="GO" id="GO:0070286">
    <property type="term" value="P:axonemal dynein complex assembly"/>
    <property type="evidence" value="ECO:0007669"/>
    <property type="project" value="InterPro"/>
</dbReference>